<keyword evidence="12 18" id="KW-0520">NAD</keyword>
<feature type="domain" description="Thioredoxin" evidence="19">
    <location>
        <begin position="474"/>
        <end position="615"/>
    </location>
</feature>
<dbReference type="EC" id="1.8.1.8" evidence="18"/>
<proteinExistence type="inferred from homology"/>
<dbReference type="InterPro" id="IPR035671">
    <property type="entry name" value="DsbD_gamma"/>
</dbReference>
<organism evidence="20 21">
    <name type="scientific">Halopseudomonas bauzanensis</name>
    <dbReference type="NCBI Taxonomy" id="653930"/>
    <lineage>
        <taxon>Bacteria</taxon>
        <taxon>Pseudomonadati</taxon>
        <taxon>Pseudomonadota</taxon>
        <taxon>Gammaproteobacteria</taxon>
        <taxon>Pseudomonadales</taxon>
        <taxon>Pseudomonadaceae</taxon>
        <taxon>Halopseudomonas</taxon>
    </lineage>
</organism>
<feature type="transmembrane region" description="Helical" evidence="18">
    <location>
        <begin position="391"/>
        <end position="408"/>
    </location>
</feature>
<evidence type="ECO:0000256" key="4">
    <source>
        <dbReference type="ARBA" id="ARBA00022475"/>
    </source>
</evidence>
<keyword evidence="8 18" id="KW-0201">Cytochrome c-type biogenesis</keyword>
<evidence type="ECO:0000256" key="11">
    <source>
        <dbReference type="ARBA" id="ARBA00023002"/>
    </source>
</evidence>
<feature type="transmembrane region" description="Helical" evidence="18">
    <location>
        <begin position="445"/>
        <end position="464"/>
    </location>
</feature>
<dbReference type="InterPro" id="IPR036249">
    <property type="entry name" value="Thioredoxin-like_sf"/>
</dbReference>
<dbReference type="NCBIfam" id="NF001419">
    <property type="entry name" value="PRK00293.1"/>
    <property type="match status" value="1"/>
</dbReference>
<protein>
    <recommendedName>
        <fullName evidence="18">Thiol:disulfide interchange protein DsbD</fullName>
        <ecNumber evidence="18">1.8.1.8</ecNumber>
    </recommendedName>
    <alternativeName>
        <fullName evidence="18">Protein-disulfide reductase</fullName>
        <shortName evidence="18">Disulfide reductase</shortName>
    </alternativeName>
</protein>
<feature type="chain" id="PRO_5021050373" description="Thiol:disulfide interchange protein DsbD" evidence="18">
    <location>
        <begin position="31"/>
        <end position="618"/>
    </location>
</feature>
<dbReference type="AlphaFoldDB" id="A0A4U0YQ78"/>
<evidence type="ECO:0000256" key="6">
    <source>
        <dbReference type="ARBA" id="ARBA00022692"/>
    </source>
</evidence>
<dbReference type="PROSITE" id="PS51352">
    <property type="entry name" value="THIOREDOXIN_2"/>
    <property type="match status" value="1"/>
</dbReference>
<reference evidence="20 21" key="1">
    <citation type="submission" date="2019-04" db="EMBL/GenBank/DDBJ databases">
        <title>Crypto-aerobic microbial life in anoxic (sulfidic) marine sediments.</title>
        <authorList>
            <person name="Bhattacharya S."/>
            <person name="Roy C."/>
            <person name="Mondal N."/>
            <person name="Sarkar J."/>
            <person name="Mandal S."/>
            <person name="Rameez M.J."/>
            <person name="Ghosh W."/>
        </authorList>
    </citation>
    <scope>NUCLEOTIDE SEQUENCE [LARGE SCALE GENOMIC DNA]</scope>
    <source>
        <strain evidence="20 21">SBBB</strain>
    </source>
</reference>
<comment type="catalytic activity">
    <reaction evidence="16 18">
        <text>[protein]-dithiol + NAD(+) = [protein]-disulfide + NADH + H(+)</text>
        <dbReference type="Rhea" id="RHEA:18749"/>
        <dbReference type="Rhea" id="RHEA-COMP:10593"/>
        <dbReference type="Rhea" id="RHEA-COMP:10594"/>
        <dbReference type="ChEBI" id="CHEBI:15378"/>
        <dbReference type="ChEBI" id="CHEBI:29950"/>
        <dbReference type="ChEBI" id="CHEBI:50058"/>
        <dbReference type="ChEBI" id="CHEBI:57540"/>
        <dbReference type="ChEBI" id="CHEBI:57945"/>
        <dbReference type="EC" id="1.8.1.8"/>
    </reaction>
</comment>
<name>A0A4U0YQ78_9GAMM</name>
<comment type="caution">
    <text evidence="18">Lacks conserved residue(s) required for the propagation of feature annotation.</text>
</comment>
<evidence type="ECO:0000256" key="7">
    <source>
        <dbReference type="ARBA" id="ARBA00022729"/>
    </source>
</evidence>
<feature type="transmembrane region" description="Helical" evidence="18">
    <location>
        <begin position="273"/>
        <end position="296"/>
    </location>
</feature>
<feature type="transmembrane region" description="Helical" evidence="18">
    <location>
        <begin position="202"/>
        <end position="228"/>
    </location>
</feature>
<evidence type="ECO:0000256" key="13">
    <source>
        <dbReference type="ARBA" id="ARBA00023136"/>
    </source>
</evidence>
<dbReference type="GO" id="GO:0047134">
    <property type="term" value="F:protein-disulfide reductase [NAD(P)H] activity"/>
    <property type="evidence" value="ECO:0007669"/>
    <property type="project" value="UniProtKB-UniRule"/>
</dbReference>
<evidence type="ECO:0000313" key="21">
    <source>
        <dbReference type="Proteomes" id="UP000305198"/>
    </source>
</evidence>
<dbReference type="PANTHER" id="PTHR32234">
    <property type="entry name" value="THIOL:DISULFIDE INTERCHANGE PROTEIN DSBD"/>
    <property type="match status" value="1"/>
</dbReference>
<comment type="function">
    <text evidence="18">Required to facilitate the formation of correct disulfide bonds in some periplasmic proteins and for the assembly of the periplasmic c-type cytochromes. Acts by transferring electrons from cytoplasmic thioredoxin to the periplasm. This transfer involves a cascade of disulfide bond formation and reduction steps.</text>
</comment>
<dbReference type="PROSITE" id="PS00194">
    <property type="entry name" value="THIOREDOXIN_1"/>
    <property type="match status" value="1"/>
</dbReference>
<evidence type="ECO:0000256" key="14">
    <source>
        <dbReference type="ARBA" id="ARBA00023157"/>
    </source>
</evidence>
<sequence length="618" mass="65632" precursor="true">MGMRCSRQLLKQSSRLCLLLLLTLAGLAHGDDFLAPEQAFRLQVLEQDAETGRLLLHFDIADGYYLYRDQFAARPTAGGTVEAGELPAGEMIEDMTFGPTSILRNAVQWELQSRDSTAVDIVWQGCADGGLCYPPQQHRIEFASAKIATTTTTTASGSGSGSGSGNLSVAPAAQPLTTLASASESRLFDWLQNSSLLLTLPVFFLLGVALTFTPCVLPMVPILSSLILGRQVSTGQALRLTTAFVLPMAATYALLGAVAALLGAQLQATLQNIWVIGTLGGLFLVLALAMFGIFTLQLPSGLRTRLDELSRGTQGGTYIGAALLGVLSALLVGPCMTAPLAAVLLYVAQTGDVSIGTGLLFSMGLGMGLPLMVIGTLGARYLPRPGPWMDLVKGAFGFALLATGIWMLERVLPAPLVLALWGVLLLALGLSLAHLATTRRPSSMLLLRTLGVALGIWGGAQLLGASAGAVDPLRPLSWAQPSASPADDPAGSLQFEPVTSLPQLQQRLQLAQTQGQAVMVDFTADWCVYCKVIERDVYTADSVLRSTNGITLLQVDVTDHSAEQRALMRHFQIAGPPTVMVFNPQGQEQRQARLVGAFDEQKLLDSLALITEFQGYSQ</sequence>
<feature type="signal peptide" evidence="18">
    <location>
        <begin position="1"/>
        <end position="30"/>
    </location>
</feature>
<evidence type="ECO:0000256" key="15">
    <source>
        <dbReference type="ARBA" id="ARBA00023284"/>
    </source>
</evidence>
<evidence type="ECO:0000256" key="10">
    <source>
        <dbReference type="ARBA" id="ARBA00022989"/>
    </source>
</evidence>
<keyword evidence="3 18" id="KW-0813">Transport</keyword>
<dbReference type="GO" id="GO:0045454">
    <property type="term" value="P:cell redox homeostasis"/>
    <property type="evidence" value="ECO:0007669"/>
    <property type="project" value="TreeGrafter"/>
</dbReference>
<feature type="transmembrane region" description="Helical" evidence="18">
    <location>
        <begin position="317"/>
        <end position="347"/>
    </location>
</feature>
<dbReference type="InterPro" id="IPR022910">
    <property type="entry name" value="Thiol_diS_interchange_DbsD"/>
</dbReference>
<evidence type="ECO:0000256" key="9">
    <source>
        <dbReference type="ARBA" id="ARBA00022982"/>
    </source>
</evidence>
<dbReference type="Pfam" id="PF02683">
    <property type="entry name" value="DsbD_TM"/>
    <property type="match status" value="1"/>
</dbReference>
<dbReference type="Gene3D" id="2.60.40.1250">
    <property type="entry name" value="Thiol:disulfide interchange protein DsbD, N-terminal domain"/>
    <property type="match status" value="1"/>
</dbReference>
<evidence type="ECO:0000256" key="8">
    <source>
        <dbReference type="ARBA" id="ARBA00022748"/>
    </source>
</evidence>
<dbReference type="InterPro" id="IPR017937">
    <property type="entry name" value="Thioredoxin_CS"/>
</dbReference>
<comment type="caution">
    <text evidence="20">The sequence shown here is derived from an EMBL/GenBank/DDBJ whole genome shotgun (WGS) entry which is preliminary data.</text>
</comment>
<comment type="subcellular location">
    <subcellularLocation>
        <location evidence="1 18">Cell inner membrane</location>
        <topology evidence="1 18">Multi-pass membrane protein</topology>
    </subcellularLocation>
</comment>
<keyword evidence="11 18" id="KW-0560">Oxidoreductase</keyword>
<dbReference type="CDD" id="cd02953">
    <property type="entry name" value="DsbDgamma"/>
    <property type="match status" value="1"/>
</dbReference>
<evidence type="ECO:0000256" key="1">
    <source>
        <dbReference type="ARBA" id="ARBA00004429"/>
    </source>
</evidence>
<evidence type="ECO:0000256" key="5">
    <source>
        <dbReference type="ARBA" id="ARBA00022519"/>
    </source>
</evidence>
<feature type="transmembrane region" description="Helical" evidence="18">
    <location>
        <begin position="359"/>
        <end position="379"/>
    </location>
</feature>
<keyword evidence="13 18" id="KW-0472">Membrane</keyword>
<evidence type="ECO:0000256" key="3">
    <source>
        <dbReference type="ARBA" id="ARBA00022448"/>
    </source>
</evidence>
<dbReference type="GO" id="GO:0017004">
    <property type="term" value="P:cytochrome complex assembly"/>
    <property type="evidence" value="ECO:0007669"/>
    <property type="project" value="UniProtKB-UniRule"/>
</dbReference>
<keyword evidence="4 18" id="KW-1003">Cell membrane</keyword>
<dbReference type="Pfam" id="PF11412">
    <property type="entry name" value="DsbD_N"/>
    <property type="match status" value="1"/>
</dbReference>
<keyword evidence="14 18" id="KW-1015">Disulfide bond</keyword>
<dbReference type="RefSeq" id="WP_136868938.1">
    <property type="nucleotide sequence ID" value="NZ_SWAV01000001.1"/>
</dbReference>
<dbReference type="SUPFAM" id="SSF74863">
    <property type="entry name" value="Thiol:disulfide interchange protein DsbD, N-terminal domain (DsbD-alpha)"/>
    <property type="match status" value="1"/>
</dbReference>
<evidence type="ECO:0000256" key="18">
    <source>
        <dbReference type="HAMAP-Rule" id="MF_00399"/>
    </source>
</evidence>
<comment type="similarity">
    <text evidence="2 18">Belongs to the thioredoxin family. DsbD subfamily.</text>
</comment>
<dbReference type="HAMAP" id="MF_00399">
    <property type="entry name" value="DbsD"/>
    <property type="match status" value="1"/>
</dbReference>
<dbReference type="Pfam" id="PF13899">
    <property type="entry name" value="Thioredoxin_7"/>
    <property type="match status" value="1"/>
</dbReference>
<evidence type="ECO:0000256" key="16">
    <source>
        <dbReference type="ARBA" id="ARBA00047388"/>
    </source>
</evidence>
<keyword evidence="5 18" id="KW-0997">Cell inner membrane</keyword>
<keyword evidence="6 18" id="KW-0812">Transmembrane</keyword>
<dbReference type="GO" id="GO:0009055">
    <property type="term" value="F:electron transfer activity"/>
    <property type="evidence" value="ECO:0007669"/>
    <property type="project" value="UniProtKB-UniRule"/>
</dbReference>
<dbReference type="InterPro" id="IPR028250">
    <property type="entry name" value="DsbDN"/>
</dbReference>
<evidence type="ECO:0000259" key="19">
    <source>
        <dbReference type="PROSITE" id="PS51352"/>
    </source>
</evidence>
<dbReference type="Gene3D" id="3.40.30.10">
    <property type="entry name" value="Glutaredoxin"/>
    <property type="match status" value="1"/>
</dbReference>
<evidence type="ECO:0000256" key="12">
    <source>
        <dbReference type="ARBA" id="ARBA00023027"/>
    </source>
</evidence>
<dbReference type="InterPro" id="IPR013766">
    <property type="entry name" value="Thioredoxin_domain"/>
</dbReference>
<keyword evidence="9 18" id="KW-0249">Electron transport</keyword>
<dbReference type="InterPro" id="IPR036929">
    <property type="entry name" value="DsbDN_sf"/>
</dbReference>
<accession>A0A4U0YQ78</accession>
<keyword evidence="15 18" id="KW-0676">Redox-active center</keyword>
<feature type="transmembrane region" description="Helical" evidence="18">
    <location>
        <begin position="414"/>
        <end position="433"/>
    </location>
</feature>
<dbReference type="GO" id="GO:0005886">
    <property type="term" value="C:plasma membrane"/>
    <property type="evidence" value="ECO:0007669"/>
    <property type="project" value="UniProtKB-SubCell"/>
</dbReference>
<keyword evidence="10 18" id="KW-1133">Transmembrane helix</keyword>
<evidence type="ECO:0000313" key="20">
    <source>
        <dbReference type="EMBL" id="TKA93608.1"/>
    </source>
</evidence>
<dbReference type="Proteomes" id="UP000305198">
    <property type="component" value="Unassembled WGS sequence"/>
</dbReference>
<dbReference type="PANTHER" id="PTHR32234:SF0">
    <property type="entry name" value="THIOL:DISULFIDE INTERCHANGE PROTEIN DSBD"/>
    <property type="match status" value="1"/>
</dbReference>
<feature type="disulfide bond" description="Redox-active" evidence="18">
    <location>
        <begin position="527"/>
        <end position="530"/>
    </location>
</feature>
<feature type="transmembrane region" description="Helical" evidence="18">
    <location>
        <begin position="240"/>
        <end position="261"/>
    </location>
</feature>
<dbReference type="SUPFAM" id="SSF52833">
    <property type="entry name" value="Thioredoxin-like"/>
    <property type="match status" value="1"/>
</dbReference>
<gene>
    <name evidence="18 20" type="primary">dsbD</name>
    <name evidence="20" type="ORF">FA869_05490</name>
</gene>
<feature type="disulfide bond" description="Redox-active" evidence="18">
    <location>
        <begin position="126"/>
        <end position="132"/>
    </location>
</feature>
<comment type="catalytic activity">
    <reaction evidence="17 18">
        <text>[protein]-dithiol + NADP(+) = [protein]-disulfide + NADPH + H(+)</text>
        <dbReference type="Rhea" id="RHEA:18753"/>
        <dbReference type="Rhea" id="RHEA-COMP:10593"/>
        <dbReference type="Rhea" id="RHEA-COMP:10594"/>
        <dbReference type="ChEBI" id="CHEBI:15378"/>
        <dbReference type="ChEBI" id="CHEBI:29950"/>
        <dbReference type="ChEBI" id="CHEBI:50058"/>
        <dbReference type="ChEBI" id="CHEBI:57783"/>
        <dbReference type="ChEBI" id="CHEBI:58349"/>
        <dbReference type="EC" id="1.8.1.8"/>
    </reaction>
</comment>
<evidence type="ECO:0000256" key="17">
    <source>
        <dbReference type="ARBA" id="ARBA00047804"/>
    </source>
</evidence>
<keyword evidence="7 18" id="KW-0732">Signal</keyword>
<evidence type="ECO:0000256" key="2">
    <source>
        <dbReference type="ARBA" id="ARBA00007241"/>
    </source>
</evidence>
<dbReference type="InterPro" id="IPR003834">
    <property type="entry name" value="Cyt_c_assmbl_TM_dom"/>
</dbReference>
<dbReference type="EMBL" id="SWAV01000001">
    <property type="protein sequence ID" value="TKA93608.1"/>
    <property type="molecule type" value="Genomic_DNA"/>
</dbReference>